<reference evidence="7 8" key="1">
    <citation type="journal article" date="2018" name="Arch. Microbiol.">
        <title>New insights into the metabolic potential of the phototrophic purple bacterium Rhodopila globiformis DSM 161(T) from its draft genome sequence and evidence for a vanadium-dependent nitrogenase.</title>
        <authorList>
            <person name="Imhoff J.F."/>
            <person name="Rahn T."/>
            <person name="Kunzel S."/>
            <person name="Neulinger S.C."/>
        </authorList>
    </citation>
    <scope>NUCLEOTIDE SEQUENCE [LARGE SCALE GENOMIC DNA]</scope>
    <source>
        <strain evidence="7 8">DSM 16996</strain>
    </source>
</reference>
<evidence type="ECO:0000256" key="6">
    <source>
        <dbReference type="ARBA" id="ARBA00023136"/>
    </source>
</evidence>
<evidence type="ECO:0000256" key="2">
    <source>
        <dbReference type="ARBA" id="ARBA00007430"/>
    </source>
</evidence>
<dbReference type="Pfam" id="PF13440">
    <property type="entry name" value="Polysacc_synt_3"/>
    <property type="match status" value="1"/>
</dbReference>
<keyword evidence="8" id="KW-1185">Reference proteome</keyword>
<evidence type="ECO:0000313" key="7">
    <source>
        <dbReference type="EMBL" id="PPQ31665.1"/>
    </source>
</evidence>
<dbReference type="AlphaFoldDB" id="A0A2S6NAM9"/>
<dbReference type="PANTHER" id="PTHR30250:SF10">
    <property type="entry name" value="LIPOPOLYSACCHARIDE BIOSYNTHESIS PROTEIN WZXC"/>
    <property type="match status" value="1"/>
</dbReference>
<protein>
    <submittedName>
        <fullName evidence="7">Uncharacterized protein</fullName>
    </submittedName>
</protein>
<keyword evidence="5" id="KW-1133">Transmembrane helix</keyword>
<dbReference type="Proteomes" id="UP000239089">
    <property type="component" value="Unassembled WGS sequence"/>
</dbReference>
<dbReference type="OrthoDB" id="7605542at2"/>
<evidence type="ECO:0000313" key="8">
    <source>
        <dbReference type="Proteomes" id="UP000239089"/>
    </source>
</evidence>
<dbReference type="InterPro" id="IPR050833">
    <property type="entry name" value="Poly_Biosynth_Transport"/>
</dbReference>
<organism evidence="7 8">
    <name type="scientific">Rhodoblastus sphagnicola</name>
    <dbReference type="NCBI Taxonomy" id="333368"/>
    <lineage>
        <taxon>Bacteria</taxon>
        <taxon>Pseudomonadati</taxon>
        <taxon>Pseudomonadota</taxon>
        <taxon>Alphaproteobacteria</taxon>
        <taxon>Hyphomicrobiales</taxon>
        <taxon>Rhodoblastaceae</taxon>
        <taxon>Rhodoblastus</taxon>
    </lineage>
</organism>
<dbReference type="EMBL" id="NHSJ01000053">
    <property type="protein sequence ID" value="PPQ31665.1"/>
    <property type="molecule type" value="Genomic_DNA"/>
</dbReference>
<gene>
    <name evidence="7" type="ORF">CCR94_08305</name>
</gene>
<keyword evidence="6" id="KW-0472">Membrane</keyword>
<dbReference type="CDD" id="cd13127">
    <property type="entry name" value="MATE_tuaB_like"/>
    <property type="match status" value="1"/>
</dbReference>
<dbReference type="RefSeq" id="WP_104507411.1">
    <property type="nucleotide sequence ID" value="NZ_JACIGC010000024.1"/>
</dbReference>
<evidence type="ECO:0000256" key="5">
    <source>
        <dbReference type="ARBA" id="ARBA00022989"/>
    </source>
</evidence>
<comment type="similarity">
    <text evidence="2">Belongs to the polysaccharide synthase family.</text>
</comment>
<dbReference type="PANTHER" id="PTHR30250">
    <property type="entry name" value="PST FAMILY PREDICTED COLANIC ACID TRANSPORTER"/>
    <property type="match status" value="1"/>
</dbReference>
<sequence>MNATPKHKPLSAALWSAADTLMRQGLQFFVSVVLARLLSPEEFGTIALLALFIGIAGVFVDSGMSQALIQRQSVSDDDSSTVFWFNIVIAILVAGLLLAASPAIAVFFGKPELVPLTAIMAANIVISALGAVHQTLFTKRLAFKPLVTIGAVASVVSGACAIALAAGGWGVWALAAQTLVAGTSTTVMLWALSPWRPRFVFSFASARRLFAFGGYMLASGLLNILYERAYTLLIGKFYGAADLGHFARAEGTAALPTVLFTNTISRVAFPALSSMSHDIERTRASLRLGLQATMLINAPAMLGLAAVAEPFIATVYGPQWLPAAPLLQILCLGGVLMPMHVLNLQVLMALGRSDLFFRLEIVKKVFGVAVLIAASRFGPFGIAWGLFGLALIALLINTSQTGRLVGYGIWRQLRDVAPAIVVAGAMAIPVQFISGFDSFSEAVRLLAGVGLGLVLFGGMALVLRLPAVPMLDQLVFRRATRPTASDSGTGEL</sequence>
<evidence type="ECO:0000256" key="1">
    <source>
        <dbReference type="ARBA" id="ARBA00004651"/>
    </source>
</evidence>
<dbReference type="GO" id="GO:0005886">
    <property type="term" value="C:plasma membrane"/>
    <property type="evidence" value="ECO:0007669"/>
    <property type="project" value="UniProtKB-SubCell"/>
</dbReference>
<name>A0A2S6NAM9_9HYPH</name>
<comment type="subcellular location">
    <subcellularLocation>
        <location evidence="1">Cell membrane</location>
        <topology evidence="1">Multi-pass membrane protein</topology>
    </subcellularLocation>
</comment>
<comment type="caution">
    <text evidence="7">The sequence shown here is derived from an EMBL/GenBank/DDBJ whole genome shotgun (WGS) entry which is preliminary data.</text>
</comment>
<keyword evidence="3" id="KW-1003">Cell membrane</keyword>
<accession>A0A2S6NAM9</accession>
<evidence type="ECO:0000256" key="4">
    <source>
        <dbReference type="ARBA" id="ARBA00022692"/>
    </source>
</evidence>
<evidence type="ECO:0000256" key="3">
    <source>
        <dbReference type="ARBA" id="ARBA00022475"/>
    </source>
</evidence>
<keyword evidence="4" id="KW-0812">Transmembrane</keyword>
<proteinExistence type="inferred from homology"/>